<dbReference type="AlphaFoldDB" id="A0A8H3JA75"/>
<feature type="region of interest" description="Disordered" evidence="1">
    <location>
        <begin position="175"/>
        <end position="209"/>
    </location>
</feature>
<protein>
    <submittedName>
        <fullName evidence="2">Uncharacterized protein</fullName>
    </submittedName>
</protein>
<dbReference type="InterPro" id="IPR005338">
    <property type="entry name" value="Anhydro_N_Ac-Mur_kinase"/>
</dbReference>
<dbReference type="OrthoDB" id="5427593at2759"/>
<dbReference type="GO" id="GO:0006040">
    <property type="term" value="P:amino sugar metabolic process"/>
    <property type="evidence" value="ECO:0007669"/>
    <property type="project" value="InterPro"/>
</dbReference>
<accession>A0A8H3JA75</accession>
<dbReference type="GO" id="GO:0009254">
    <property type="term" value="P:peptidoglycan turnover"/>
    <property type="evidence" value="ECO:0007669"/>
    <property type="project" value="InterPro"/>
</dbReference>
<gene>
    <name evidence="2" type="ORF">ALECFALPRED_000494</name>
</gene>
<dbReference type="Gene3D" id="3.30.420.40">
    <property type="match status" value="1"/>
</dbReference>
<sequence length="303" mass="33876">MAVVYPKPGKPRSSFMLGEGATISGVTGNPTVMEFRTCEQAFERQGAPLLALLDGILLQHPTQWQNYSERGIHNMIDWDCGPGNMFLNAAMSYCADGQLEHEKDAEWARQDTVDQDSIDKFLDHHPYINHAQHKTMGCEIFVLEKLNLYLTNAFRNVHQGTILLLPSLGSRPRTSYVRSTASAQRQPSRNPWTSTSVEEAPSTLPLGPPQSKLPLTRVFYLGESSLPSPTKDSVTFALQEMEAIHGRPRTVPINSDTLMPPFINGKTAAGKEWRSLMTRAQEFGNVKNLPMVEEPVLAEKYFM</sequence>
<dbReference type="GO" id="GO:0005524">
    <property type="term" value="F:ATP binding"/>
    <property type="evidence" value="ECO:0007669"/>
    <property type="project" value="InterPro"/>
</dbReference>
<evidence type="ECO:0000313" key="2">
    <source>
        <dbReference type="EMBL" id="CAF9943494.1"/>
    </source>
</evidence>
<evidence type="ECO:0000313" key="3">
    <source>
        <dbReference type="Proteomes" id="UP000664203"/>
    </source>
</evidence>
<name>A0A8H3JA75_9LECA</name>
<dbReference type="Pfam" id="PF03702">
    <property type="entry name" value="AnmK"/>
    <property type="match status" value="1"/>
</dbReference>
<proteinExistence type="predicted"/>
<dbReference type="PANTHER" id="PTHR30605">
    <property type="entry name" value="ANHYDRO-N-ACETYLMURAMIC ACID KINASE"/>
    <property type="match status" value="1"/>
</dbReference>
<dbReference type="GO" id="GO:0016773">
    <property type="term" value="F:phosphotransferase activity, alcohol group as acceptor"/>
    <property type="evidence" value="ECO:0007669"/>
    <property type="project" value="InterPro"/>
</dbReference>
<feature type="compositionally biased region" description="Polar residues" evidence="1">
    <location>
        <begin position="175"/>
        <end position="197"/>
    </location>
</feature>
<dbReference type="PANTHER" id="PTHR30605:SF0">
    <property type="entry name" value="ANHYDRO-N-ACETYLMURAMIC ACID KINASE"/>
    <property type="match status" value="1"/>
</dbReference>
<dbReference type="Proteomes" id="UP000664203">
    <property type="component" value="Unassembled WGS sequence"/>
</dbReference>
<keyword evidence="3" id="KW-1185">Reference proteome</keyword>
<comment type="caution">
    <text evidence="2">The sequence shown here is derived from an EMBL/GenBank/DDBJ whole genome shotgun (WGS) entry which is preliminary data.</text>
</comment>
<organism evidence="2 3">
    <name type="scientific">Alectoria fallacina</name>
    <dbReference type="NCBI Taxonomy" id="1903189"/>
    <lineage>
        <taxon>Eukaryota</taxon>
        <taxon>Fungi</taxon>
        <taxon>Dikarya</taxon>
        <taxon>Ascomycota</taxon>
        <taxon>Pezizomycotina</taxon>
        <taxon>Lecanoromycetes</taxon>
        <taxon>OSLEUM clade</taxon>
        <taxon>Lecanoromycetidae</taxon>
        <taxon>Lecanorales</taxon>
        <taxon>Lecanorineae</taxon>
        <taxon>Parmeliaceae</taxon>
        <taxon>Alectoria</taxon>
    </lineage>
</organism>
<dbReference type="EMBL" id="CAJPDR010001065">
    <property type="protein sequence ID" value="CAF9943494.1"/>
    <property type="molecule type" value="Genomic_DNA"/>
</dbReference>
<reference evidence="2" key="1">
    <citation type="submission" date="2021-03" db="EMBL/GenBank/DDBJ databases">
        <authorList>
            <person name="Tagirdzhanova G."/>
        </authorList>
    </citation>
    <scope>NUCLEOTIDE SEQUENCE</scope>
</reference>
<evidence type="ECO:0000256" key="1">
    <source>
        <dbReference type="SAM" id="MobiDB-lite"/>
    </source>
</evidence>